<accession>A0A1X7UE27</accession>
<protein>
    <recommendedName>
        <fullName evidence="6">Helicase ATP-binding domain-containing protein</fullName>
    </recommendedName>
</protein>
<feature type="domain" description="Helicase ATP-binding" evidence="6">
    <location>
        <begin position="15"/>
        <end position="412"/>
    </location>
</feature>
<dbReference type="InParanoid" id="A0A1X7UE27"/>
<dbReference type="GO" id="GO:0003678">
    <property type="term" value="F:DNA helicase activity"/>
    <property type="evidence" value="ECO:0007669"/>
    <property type="project" value="InterPro"/>
</dbReference>
<dbReference type="InterPro" id="IPR006554">
    <property type="entry name" value="Helicase-like_DEXD_c2"/>
</dbReference>
<dbReference type="PANTHER" id="PTHR11472">
    <property type="entry name" value="DNA REPAIR DEAD HELICASE RAD3/XP-D SUBFAMILY MEMBER"/>
    <property type="match status" value="1"/>
</dbReference>
<dbReference type="EnsemblMetazoa" id="Aqu2.1.26209_001">
    <property type="protein sequence ID" value="Aqu2.1.26209_001"/>
    <property type="gene ID" value="Aqu2.1.26209"/>
</dbReference>
<dbReference type="GO" id="GO:0016818">
    <property type="term" value="F:hydrolase activity, acting on acid anhydrides, in phosphorus-containing anhydrides"/>
    <property type="evidence" value="ECO:0007669"/>
    <property type="project" value="InterPro"/>
</dbReference>
<reference evidence="7" key="1">
    <citation type="submission" date="2017-05" db="UniProtKB">
        <authorList>
            <consortium name="EnsemblMetazoa"/>
        </authorList>
    </citation>
    <scope>IDENTIFICATION</scope>
</reference>
<keyword evidence="5" id="KW-1133">Transmembrane helix</keyword>
<keyword evidence="1" id="KW-0547">Nucleotide-binding</keyword>
<feature type="transmembrane region" description="Helical" evidence="5">
    <location>
        <begin position="325"/>
        <end position="343"/>
    </location>
</feature>
<dbReference type="PROSITE" id="PS51193">
    <property type="entry name" value="HELICASE_ATP_BIND_2"/>
    <property type="match status" value="1"/>
</dbReference>
<evidence type="ECO:0000313" key="7">
    <source>
        <dbReference type="EnsemblMetazoa" id="Aqu2.1.26209_001"/>
    </source>
</evidence>
<dbReference type="SUPFAM" id="SSF52540">
    <property type="entry name" value="P-loop containing nucleoside triphosphate hydrolases"/>
    <property type="match status" value="1"/>
</dbReference>
<name>A0A1X7UE27_AMPQE</name>
<dbReference type="InterPro" id="IPR045028">
    <property type="entry name" value="DinG/Rad3-like"/>
</dbReference>
<keyword evidence="3" id="KW-0067">ATP-binding</keyword>
<evidence type="ECO:0000256" key="2">
    <source>
        <dbReference type="ARBA" id="ARBA00022801"/>
    </source>
</evidence>
<sequence length="412" mass="45150">MEAPKEVRNDLYPISGVPVRFPCKPYPTQLQMMSKIIQALNKSGNALLESPTGSGKSLALLCSTIAWQKHNYESKLTSSNEPKQSSSTEPNTNNTTASCNSSVLPNTGDENEGGTPCQCTCHTDIKKIQVQSTTNTCQPMNETINSSLVTDVPPNTIIPNTTIPPVNLLTNTGSIATGPDVTEANVIDPITTTKANVTDSIATGSTATGPVGKDTTVDNLQDDSDNDDNDFKPIKKRFRPLITNKKAKTKRFKVVAKGVVYDDIDESTCDSQLTPNEHGHPTWRMVSVKEEQDNKEKEIITNTALIMIPINPPIHEITSFDDDDATVAITVYTLKCIYIMWVYQRHRQYIILHKGSNCFSLLLLVMTILIINNNIITNTALIMIPINIPPIHEIAPFDDDDATVAVAVINTQ</sequence>
<evidence type="ECO:0000256" key="5">
    <source>
        <dbReference type="SAM" id="Phobius"/>
    </source>
</evidence>
<dbReference type="GO" id="GO:0006289">
    <property type="term" value="P:nucleotide-excision repair"/>
    <property type="evidence" value="ECO:0007669"/>
    <property type="project" value="TreeGrafter"/>
</dbReference>
<dbReference type="OrthoDB" id="19182at2759"/>
<organism evidence="7">
    <name type="scientific">Amphimedon queenslandica</name>
    <name type="common">Sponge</name>
    <dbReference type="NCBI Taxonomy" id="400682"/>
    <lineage>
        <taxon>Eukaryota</taxon>
        <taxon>Metazoa</taxon>
        <taxon>Porifera</taxon>
        <taxon>Demospongiae</taxon>
        <taxon>Heteroscleromorpha</taxon>
        <taxon>Haplosclerida</taxon>
        <taxon>Niphatidae</taxon>
        <taxon>Amphimedon</taxon>
    </lineage>
</organism>
<evidence type="ECO:0000256" key="4">
    <source>
        <dbReference type="SAM" id="MobiDB-lite"/>
    </source>
</evidence>
<dbReference type="eggNOG" id="KOG1132">
    <property type="taxonomic scope" value="Eukaryota"/>
</dbReference>
<dbReference type="InterPro" id="IPR027417">
    <property type="entry name" value="P-loop_NTPase"/>
</dbReference>
<dbReference type="AlphaFoldDB" id="A0A1X7UE27"/>
<dbReference type="SMART" id="SM00488">
    <property type="entry name" value="DEXDc2"/>
    <property type="match status" value="1"/>
</dbReference>
<feature type="transmembrane region" description="Helical" evidence="5">
    <location>
        <begin position="355"/>
        <end position="376"/>
    </location>
</feature>
<keyword evidence="5" id="KW-0472">Membrane</keyword>
<evidence type="ECO:0000256" key="3">
    <source>
        <dbReference type="ARBA" id="ARBA00022840"/>
    </source>
</evidence>
<dbReference type="GO" id="GO:0005634">
    <property type="term" value="C:nucleus"/>
    <property type="evidence" value="ECO:0007669"/>
    <property type="project" value="TreeGrafter"/>
</dbReference>
<evidence type="ECO:0000256" key="1">
    <source>
        <dbReference type="ARBA" id="ARBA00022741"/>
    </source>
</evidence>
<evidence type="ECO:0000259" key="6">
    <source>
        <dbReference type="PROSITE" id="PS51193"/>
    </source>
</evidence>
<feature type="compositionally biased region" description="Low complexity" evidence="4">
    <location>
        <begin position="85"/>
        <end position="96"/>
    </location>
</feature>
<dbReference type="STRING" id="400682.A0A1X7UE27"/>
<dbReference type="PANTHER" id="PTHR11472:SF47">
    <property type="entry name" value="FANCONI ANEMIA GROUP J PROTEIN"/>
    <property type="match status" value="1"/>
</dbReference>
<keyword evidence="2" id="KW-0378">Hydrolase</keyword>
<dbReference type="Gene3D" id="3.40.50.300">
    <property type="entry name" value="P-loop containing nucleotide triphosphate hydrolases"/>
    <property type="match status" value="1"/>
</dbReference>
<keyword evidence="5" id="KW-0812">Transmembrane</keyword>
<dbReference type="GO" id="GO:1990918">
    <property type="term" value="P:double-strand break repair involved in meiotic recombination"/>
    <property type="evidence" value="ECO:0007669"/>
    <property type="project" value="TreeGrafter"/>
</dbReference>
<proteinExistence type="predicted"/>
<dbReference type="GO" id="GO:0005524">
    <property type="term" value="F:ATP binding"/>
    <property type="evidence" value="ECO:0007669"/>
    <property type="project" value="UniProtKB-KW"/>
</dbReference>
<dbReference type="InterPro" id="IPR014013">
    <property type="entry name" value="Helic_SF1/SF2_ATP-bd_DinG/Rad3"/>
</dbReference>
<feature type="region of interest" description="Disordered" evidence="4">
    <location>
        <begin position="76"/>
        <end position="115"/>
    </location>
</feature>